<name>A0A6S7KGL7_PARCT</name>
<comment type="caution">
    <text evidence="1">The sequence shown here is derived from an EMBL/GenBank/DDBJ whole genome shotgun (WGS) entry which is preliminary data.</text>
</comment>
<protein>
    <submittedName>
        <fullName evidence="1">Uncharacterized protein</fullName>
    </submittedName>
</protein>
<reference evidence="1" key="1">
    <citation type="submission" date="2020-04" db="EMBL/GenBank/DDBJ databases">
        <authorList>
            <person name="Alioto T."/>
            <person name="Alioto T."/>
            <person name="Gomez Garrido J."/>
        </authorList>
    </citation>
    <scope>NUCLEOTIDE SEQUENCE</scope>
    <source>
        <strain evidence="1">A484AB</strain>
    </source>
</reference>
<dbReference type="Proteomes" id="UP001152795">
    <property type="component" value="Unassembled WGS sequence"/>
</dbReference>
<proteinExistence type="predicted"/>
<evidence type="ECO:0000313" key="2">
    <source>
        <dbReference type="Proteomes" id="UP001152795"/>
    </source>
</evidence>
<accession>A0A6S7KGL7</accession>
<keyword evidence="2" id="KW-1185">Reference proteome</keyword>
<evidence type="ECO:0000313" key="1">
    <source>
        <dbReference type="EMBL" id="CAB4044665.1"/>
    </source>
</evidence>
<gene>
    <name evidence="1" type="ORF">PACLA_8A019261</name>
</gene>
<sequence length="114" mass="13155">RVMQKARLIVTEVESWARKNFEITCYCDHFSVVLHSGSRDHHVVVQLYEGELRVNTSIKSWTECIKTVVRRNLSNFMDTVLSIPGVFTGLLKRLTDFALKALTENEHEKSSKCK</sequence>
<dbReference type="EMBL" id="CACRXK020035748">
    <property type="protein sequence ID" value="CAB4044665.1"/>
    <property type="molecule type" value="Genomic_DNA"/>
</dbReference>
<organism evidence="1 2">
    <name type="scientific">Paramuricea clavata</name>
    <name type="common">Red gorgonian</name>
    <name type="synonym">Violescent sea-whip</name>
    <dbReference type="NCBI Taxonomy" id="317549"/>
    <lineage>
        <taxon>Eukaryota</taxon>
        <taxon>Metazoa</taxon>
        <taxon>Cnidaria</taxon>
        <taxon>Anthozoa</taxon>
        <taxon>Octocorallia</taxon>
        <taxon>Malacalcyonacea</taxon>
        <taxon>Plexauridae</taxon>
        <taxon>Paramuricea</taxon>
    </lineage>
</organism>
<feature type="non-terminal residue" evidence="1">
    <location>
        <position position="1"/>
    </location>
</feature>
<dbReference type="AlphaFoldDB" id="A0A6S7KGL7"/>